<dbReference type="AlphaFoldDB" id="A0A090G585"/>
<protein>
    <submittedName>
        <fullName evidence="2">Uncharacterized protein</fullName>
    </submittedName>
</protein>
<gene>
    <name evidence="1" type="ORF">MPL3356_270099</name>
    <name evidence="2" type="ORF">MPL3365_170007</name>
</gene>
<evidence type="ECO:0000313" key="2">
    <source>
        <dbReference type="EMBL" id="CDX52639.1"/>
    </source>
</evidence>
<sequence>MVVRVVRFIRLLGVAQFALDRRVLPEVGRSEPSHRSAIRVQADDGKRKTVSFVMEFEVP</sequence>
<keyword evidence="3" id="KW-1185">Reference proteome</keyword>
<evidence type="ECO:0000313" key="3">
    <source>
        <dbReference type="Proteomes" id="UP000045285"/>
    </source>
</evidence>
<evidence type="ECO:0000313" key="1">
    <source>
        <dbReference type="EMBL" id="CDX18421.1"/>
    </source>
</evidence>
<reference evidence="2 4" key="1">
    <citation type="submission" date="2014-08" db="EMBL/GenBank/DDBJ databases">
        <authorList>
            <person name="Moulin Lionel"/>
        </authorList>
    </citation>
    <scope>NUCLEOTIDE SEQUENCE [LARGE SCALE GENOMIC DNA]</scope>
</reference>
<dbReference type="Proteomes" id="UP000046122">
    <property type="component" value="Unassembled WGS sequence"/>
</dbReference>
<name>A0A090G585_MESPL</name>
<evidence type="ECO:0000313" key="4">
    <source>
        <dbReference type="Proteomes" id="UP000046122"/>
    </source>
</evidence>
<dbReference type="Proteomes" id="UP000045285">
    <property type="component" value="Unassembled WGS sequence"/>
</dbReference>
<proteinExistence type="predicted"/>
<dbReference type="EMBL" id="CCNE01000009">
    <property type="protein sequence ID" value="CDX52639.1"/>
    <property type="molecule type" value="Genomic_DNA"/>
</dbReference>
<organism evidence="2 4">
    <name type="scientific">Mesorhizobium plurifarium</name>
    <dbReference type="NCBI Taxonomy" id="69974"/>
    <lineage>
        <taxon>Bacteria</taxon>
        <taxon>Pseudomonadati</taxon>
        <taxon>Pseudomonadota</taxon>
        <taxon>Alphaproteobacteria</taxon>
        <taxon>Hyphomicrobiales</taxon>
        <taxon>Phyllobacteriaceae</taxon>
        <taxon>Mesorhizobium</taxon>
    </lineage>
</organism>
<accession>A0A090G585</accession>
<dbReference type="EMBL" id="CCMZ01000020">
    <property type="protein sequence ID" value="CDX18421.1"/>
    <property type="molecule type" value="Genomic_DNA"/>
</dbReference>
<reference evidence="3" key="2">
    <citation type="submission" date="2014-08" db="EMBL/GenBank/DDBJ databases">
        <authorList>
            <person name="Moulin L."/>
        </authorList>
    </citation>
    <scope>NUCLEOTIDE SEQUENCE [LARGE SCALE GENOMIC DNA]</scope>
</reference>